<dbReference type="Gene3D" id="1.20.120.1760">
    <property type="match status" value="1"/>
</dbReference>
<proteinExistence type="inferred from homology"/>
<keyword evidence="7 16" id="KW-0808">Transferase</keyword>
<dbReference type="HOGENOM" id="CLU_067602_0_0_1"/>
<evidence type="ECO:0000256" key="7">
    <source>
        <dbReference type="ARBA" id="ARBA00022679"/>
    </source>
</evidence>
<dbReference type="eggNOG" id="KOG3240">
    <property type="taxonomic scope" value="Eukaryota"/>
</dbReference>
<evidence type="ECO:0000256" key="4">
    <source>
        <dbReference type="ARBA" id="ARBA00010441"/>
    </source>
</evidence>
<keyword evidence="12" id="KW-0443">Lipid metabolism</keyword>
<dbReference type="VEuPathDB" id="FungiDB:MELLADRAFT_32625"/>
<evidence type="ECO:0000256" key="11">
    <source>
        <dbReference type="ARBA" id="ARBA00022989"/>
    </source>
</evidence>
<keyword evidence="6" id="KW-0444">Lipid biosynthesis</keyword>
<dbReference type="PIRSF" id="PIRSF000848">
    <property type="entry name" value="CDP_diag_ino_3_P"/>
    <property type="match status" value="1"/>
</dbReference>
<dbReference type="AlphaFoldDB" id="F4R3Z8"/>
<evidence type="ECO:0000256" key="2">
    <source>
        <dbReference type="ARBA" id="ARBA00001946"/>
    </source>
</evidence>
<dbReference type="EC" id="2.7.8.11" evidence="5"/>
<dbReference type="GO" id="GO:0006661">
    <property type="term" value="P:phosphatidylinositol biosynthetic process"/>
    <property type="evidence" value="ECO:0007669"/>
    <property type="project" value="TreeGrafter"/>
</dbReference>
<comment type="cofactor">
    <cofactor evidence="1">
        <name>Mn(2+)</name>
        <dbReference type="ChEBI" id="CHEBI:29035"/>
    </cofactor>
</comment>
<dbReference type="GO" id="GO:0003881">
    <property type="term" value="F:CDP-diacylglycerol-inositol 3-phosphatidyltransferase activity"/>
    <property type="evidence" value="ECO:0007669"/>
    <property type="project" value="UniProtKB-EC"/>
</dbReference>
<gene>
    <name evidence="17" type="ORF">MELLADRAFT_32625</name>
</gene>
<evidence type="ECO:0000256" key="6">
    <source>
        <dbReference type="ARBA" id="ARBA00022516"/>
    </source>
</evidence>
<dbReference type="FunCoup" id="F4R3Z8">
    <property type="interactions" value="503"/>
</dbReference>
<keyword evidence="11" id="KW-1133">Transmembrane helix</keyword>
<evidence type="ECO:0000256" key="15">
    <source>
        <dbReference type="ARBA" id="ARBA00023264"/>
    </source>
</evidence>
<dbReference type="InterPro" id="IPR043130">
    <property type="entry name" value="CDP-OH_PTrfase_TM_dom"/>
</dbReference>
<protein>
    <recommendedName>
        <fullName evidence="5">CDP-diacylglycerol--inositol 3-phosphatidyltransferase</fullName>
        <ecNumber evidence="5">2.7.8.11</ecNumber>
    </recommendedName>
</protein>
<dbReference type="InParanoid" id="F4R3Z8"/>
<dbReference type="GO" id="GO:0005794">
    <property type="term" value="C:Golgi apparatus"/>
    <property type="evidence" value="ECO:0007669"/>
    <property type="project" value="TreeGrafter"/>
</dbReference>
<evidence type="ECO:0000256" key="12">
    <source>
        <dbReference type="ARBA" id="ARBA00023098"/>
    </source>
</evidence>
<dbReference type="Proteomes" id="UP000001072">
    <property type="component" value="Unassembled WGS sequence"/>
</dbReference>
<dbReference type="PROSITE" id="PS00379">
    <property type="entry name" value="CDP_ALCOHOL_P_TRANSF"/>
    <property type="match status" value="1"/>
</dbReference>
<dbReference type="RefSeq" id="XP_007403649.1">
    <property type="nucleotide sequence ID" value="XM_007403587.1"/>
</dbReference>
<evidence type="ECO:0000256" key="8">
    <source>
        <dbReference type="ARBA" id="ARBA00022692"/>
    </source>
</evidence>
<evidence type="ECO:0000256" key="10">
    <source>
        <dbReference type="ARBA" id="ARBA00022842"/>
    </source>
</evidence>
<dbReference type="InterPro" id="IPR014387">
    <property type="entry name" value="CDP_diag_ino_3_P_euk"/>
</dbReference>
<keyword evidence="8" id="KW-0812">Transmembrane</keyword>
<keyword evidence="10" id="KW-0460">Magnesium</keyword>
<name>F4R3Z8_MELLP</name>
<dbReference type="InterPro" id="IPR048254">
    <property type="entry name" value="CDP_ALCOHOL_P_TRANSF_CS"/>
</dbReference>
<keyword evidence="18" id="KW-1185">Reference proteome</keyword>
<dbReference type="GO" id="GO:0046872">
    <property type="term" value="F:metal ion binding"/>
    <property type="evidence" value="ECO:0007669"/>
    <property type="project" value="UniProtKB-KW"/>
</dbReference>
<feature type="non-terminal residue" evidence="17">
    <location>
        <position position="1"/>
    </location>
</feature>
<dbReference type="PANTHER" id="PTHR15362">
    <property type="entry name" value="PHOSPHATIDYLINOSITOL SYNTHASE"/>
    <property type="match status" value="1"/>
</dbReference>
<sequence>FLFVPNLIGYSRIILAAVSLHYMSYHPKYCTIAYLISQLLDAVDGQAARALGQTSRFGAVLDMVTDRIYSIQDCTVLVVVSFLVTRPMINDLTHLSDLTSYIRKHCSMVAGSKSHKTVSKKQSRILHSYYTNSNTLFIFCACNEIFFVCLYLAHWYKPIINSTLTFNLTWPELMAILMFPICFGKQIINVIQFWKASRLLVLFDQEERWKNSNLKTS</sequence>
<dbReference type="OrthoDB" id="10251079at2759"/>
<evidence type="ECO:0000313" key="17">
    <source>
        <dbReference type="EMBL" id="EGG12711.1"/>
    </source>
</evidence>
<evidence type="ECO:0000256" key="16">
    <source>
        <dbReference type="RuleBase" id="RU003750"/>
    </source>
</evidence>
<dbReference type="STRING" id="747676.F4R3Z8"/>
<evidence type="ECO:0000256" key="14">
    <source>
        <dbReference type="ARBA" id="ARBA00023209"/>
    </source>
</evidence>
<accession>F4R3Z8</accession>
<evidence type="ECO:0000256" key="5">
    <source>
        <dbReference type="ARBA" id="ARBA00013212"/>
    </source>
</evidence>
<dbReference type="Pfam" id="PF01066">
    <property type="entry name" value="CDP-OH_P_transf"/>
    <property type="match status" value="1"/>
</dbReference>
<dbReference type="PANTHER" id="PTHR15362:SF4">
    <property type="entry name" value="CDP-DIACYLGLYCEROL--INOSITOL 3-PHOSPHATIDYLTRANSFERASE"/>
    <property type="match status" value="1"/>
</dbReference>
<comment type="subcellular location">
    <subcellularLocation>
        <location evidence="3">Membrane</location>
        <topology evidence="3">Multi-pass membrane protein</topology>
    </subcellularLocation>
</comment>
<comment type="similarity">
    <text evidence="4 16">Belongs to the CDP-alcohol phosphatidyltransferase class-I family.</text>
</comment>
<evidence type="ECO:0000256" key="3">
    <source>
        <dbReference type="ARBA" id="ARBA00004141"/>
    </source>
</evidence>
<evidence type="ECO:0000256" key="9">
    <source>
        <dbReference type="ARBA" id="ARBA00022723"/>
    </source>
</evidence>
<organism evidence="18">
    <name type="scientific">Melampsora larici-populina (strain 98AG31 / pathotype 3-4-7)</name>
    <name type="common">Poplar leaf rust fungus</name>
    <dbReference type="NCBI Taxonomy" id="747676"/>
    <lineage>
        <taxon>Eukaryota</taxon>
        <taxon>Fungi</taxon>
        <taxon>Dikarya</taxon>
        <taxon>Basidiomycota</taxon>
        <taxon>Pucciniomycotina</taxon>
        <taxon>Pucciniomycetes</taxon>
        <taxon>Pucciniales</taxon>
        <taxon>Melampsoraceae</taxon>
        <taxon>Melampsora</taxon>
    </lineage>
</organism>
<dbReference type="KEGG" id="mlr:MELLADRAFT_32625"/>
<keyword evidence="14" id="KW-0594">Phospholipid biosynthesis</keyword>
<reference evidence="18" key="1">
    <citation type="journal article" date="2011" name="Proc. Natl. Acad. Sci. U.S.A.">
        <title>Obligate biotrophy features unraveled by the genomic analysis of rust fungi.</title>
        <authorList>
            <person name="Duplessis S."/>
            <person name="Cuomo C.A."/>
            <person name="Lin Y.-C."/>
            <person name="Aerts A."/>
            <person name="Tisserant E."/>
            <person name="Veneault-Fourrey C."/>
            <person name="Joly D.L."/>
            <person name="Hacquard S."/>
            <person name="Amselem J."/>
            <person name="Cantarel B.L."/>
            <person name="Chiu R."/>
            <person name="Coutinho P.M."/>
            <person name="Feau N."/>
            <person name="Field M."/>
            <person name="Frey P."/>
            <person name="Gelhaye E."/>
            <person name="Goldberg J."/>
            <person name="Grabherr M.G."/>
            <person name="Kodira C.D."/>
            <person name="Kohler A."/>
            <person name="Kuees U."/>
            <person name="Lindquist E.A."/>
            <person name="Lucas S.M."/>
            <person name="Mago R."/>
            <person name="Mauceli E."/>
            <person name="Morin E."/>
            <person name="Murat C."/>
            <person name="Pangilinan J.L."/>
            <person name="Park R."/>
            <person name="Pearson M."/>
            <person name="Quesneville H."/>
            <person name="Rouhier N."/>
            <person name="Sakthikumar S."/>
            <person name="Salamov A.A."/>
            <person name="Schmutz J."/>
            <person name="Selles B."/>
            <person name="Shapiro H."/>
            <person name="Tanguay P."/>
            <person name="Tuskan G.A."/>
            <person name="Henrissat B."/>
            <person name="Van de Peer Y."/>
            <person name="Rouze P."/>
            <person name="Ellis J.G."/>
            <person name="Dodds P.N."/>
            <person name="Schein J.E."/>
            <person name="Zhong S."/>
            <person name="Hamelin R.C."/>
            <person name="Grigoriev I.V."/>
            <person name="Szabo L.J."/>
            <person name="Martin F."/>
        </authorList>
    </citation>
    <scope>NUCLEOTIDE SEQUENCE [LARGE SCALE GENOMIC DNA]</scope>
    <source>
        <strain evidence="18">98AG31 / pathotype 3-4-7</strain>
    </source>
</reference>
<keyword evidence="9" id="KW-0479">Metal-binding</keyword>
<dbReference type="GeneID" id="18927223"/>
<keyword evidence="15" id="KW-1208">Phospholipid metabolism</keyword>
<dbReference type="InterPro" id="IPR000462">
    <property type="entry name" value="CDP-OH_P_trans"/>
</dbReference>
<evidence type="ECO:0000256" key="13">
    <source>
        <dbReference type="ARBA" id="ARBA00023136"/>
    </source>
</evidence>
<keyword evidence="13" id="KW-0472">Membrane</keyword>
<evidence type="ECO:0000256" key="1">
    <source>
        <dbReference type="ARBA" id="ARBA00001936"/>
    </source>
</evidence>
<dbReference type="GO" id="GO:0016020">
    <property type="term" value="C:membrane"/>
    <property type="evidence" value="ECO:0007669"/>
    <property type="project" value="UniProtKB-SubCell"/>
</dbReference>
<evidence type="ECO:0000313" key="18">
    <source>
        <dbReference type="Proteomes" id="UP000001072"/>
    </source>
</evidence>
<dbReference type="EMBL" id="GL883090">
    <property type="protein sequence ID" value="EGG12711.1"/>
    <property type="molecule type" value="Genomic_DNA"/>
</dbReference>
<comment type="cofactor">
    <cofactor evidence="2">
        <name>Mg(2+)</name>
        <dbReference type="ChEBI" id="CHEBI:18420"/>
    </cofactor>
</comment>